<dbReference type="AlphaFoldDB" id="A0A7G5XIJ5"/>
<dbReference type="PANTHER" id="PTHR31223">
    <property type="entry name" value="LOG FAMILY PROTEIN YJL055W"/>
    <property type="match status" value="1"/>
</dbReference>
<gene>
    <name evidence="4" type="ORF">H4075_03590</name>
</gene>
<dbReference type="EMBL" id="CP060007">
    <property type="protein sequence ID" value="QNA45298.1"/>
    <property type="molecule type" value="Genomic_DNA"/>
</dbReference>
<dbReference type="SUPFAM" id="SSF102405">
    <property type="entry name" value="MCP/YpsA-like"/>
    <property type="match status" value="1"/>
</dbReference>
<dbReference type="PANTHER" id="PTHR31223:SF70">
    <property type="entry name" value="LOG FAMILY PROTEIN YJL055W"/>
    <property type="match status" value="1"/>
</dbReference>
<dbReference type="InterPro" id="IPR005269">
    <property type="entry name" value="LOG"/>
</dbReference>
<dbReference type="Gene3D" id="3.40.50.450">
    <property type="match status" value="1"/>
</dbReference>
<dbReference type="EC" id="3.2.2.n1" evidence="3"/>
<proteinExistence type="inferred from homology"/>
<evidence type="ECO:0000313" key="4">
    <source>
        <dbReference type="EMBL" id="QNA45298.1"/>
    </source>
</evidence>
<dbReference type="GO" id="GO:0008714">
    <property type="term" value="F:AMP nucleosidase activity"/>
    <property type="evidence" value="ECO:0007669"/>
    <property type="project" value="UniProtKB-EC"/>
</dbReference>
<name>A0A7G5XIJ5_9BACT</name>
<comment type="similarity">
    <text evidence="2 3">Belongs to the LOG family.</text>
</comment>
<dbReference type="NCBIfam" id="TIGR00730">
    <property type="entry name" value="Rossman fold protein, TIGR00730 family"/>
    <property type="match status" value="1"/>
</dbReference>
<dbReference type="KEGG" id="lacs:H4075_03590"/>
<dbReference type="GO" id="GO:0005829">
    <property type="term" value="C:cytosol"/>
    <property type="evidence" value="ECO:0007669"/>
    <property type="project" value="TreeGrafter"/>
</dbReference>
<evidence type="ECO:0000256" key="1">
    <source>
        <dbReference type="ARBA" id="ARBA00000274"/>
    </source>
</evidence>
<keyword evidence="3" id="KW-0203">Cytokinin biosynthesis</keyword>
<organism evidence="4 5">
    <name type="scientific">Lacibacter sediminis</name>
    <dbReference type="NCBI Taxonomy" id="2760713"/>
    <lineage>
        <taxon>Bacteria</taxon>
        <taxon>Pseudomonadati</taxon>
        <taxon>Bacteroidota</taxon>
        <taxon>Chitinophagia</taxon>
        <taxon>Chitinophagales</taxon>
        <taxon>Chitinophagaceae</taxon>
        <taxon>Lacibacter</taxon>
    </lineage>
</organism>
<sequence length="180" mass="20146">MQFTSLAVFCGSKAGADPLYITHAKELGRLMAEKNIKLVYGGGGKGIMGAVADSVMEAQGNVVGVIPEVLLEWEAQHKGITELHVVTDMHVRKKMMYELCDAAVVLAGGYGTLDELFEMLTWNTLKIHNKKIFIVNSNGFYTHLIEHMRRMFREDFLYELPEERIVIVNEPAEIFSTVPA</sequence>
<accession>A0A7G5XIJ5</accession>
<keyword evidence="3" id="KW-0378">Hydrolase</keyword>
<evidence type="ECO:0000313" key="5">
    <source>
        <dbReference type="Proteomes" id="UP000515344"/>
    </source>
</evidence>
<dbReference type="Pfam" id="PF03641">
    <property type="entry name" value="Lysine_decarbox"/>
    <property type="match status" value="1"/>
</dbReference>
<comment type="catalytic activity">
    <reaction evidence="1">
        <text>AMP + H2O = D-ribose 5-phosphate + adenine</text>
        <dbReference type="Rhea" id="RHEA:20129"/>
        <dbReference type="ChEBI" id="CHEBI:15377"/>
        <dbReference type="ChEBI" id="CHEBI:16708"/>
        <dbReference type="ChEBI" id="CHEBI:78346"/>
        <dbReference type="ChEBI" id="CHEBI:456215"/>
        <dbReference type="EC" id="3.2.2.4"/>
    </reaction>
</comment>
<reference evidence="5" key="1">
    <citation type="submission" date="2020-08" db="EMBL/GenBank/DDBJ databases">
        <title>Lacibacter sp. S13-6-6 genome sequencing.</title>
        <authorList>
            <person name="Jin L."/>
        </authorList>
    </citation>
    <scope>NUCLEOTIDE SEQUENCE [LARGE SCALE GENOMIC DNA]</scope>
    <source>
        <strain evidence="5">S13-6-6</strain>
    </source>
</reference>
<evidence type="ECO:0000256" key="2">
    <source>
        <dbReference type="ARBA" id="ARBA00006763"/>
    </source>
</evidence>
<keyword evidence="5" id="KW-1185">Reference proteome</keyword>
<dbReference type="InterPro" id="IPR031100">
    <property type="entry name" value="LOG_fam"/>
</dbReference>
<dbReference type="GO" id="GO:0009691">
    <property type="term" value="P:cytokinin biosynthetic process"/>
    <property type="evidence" value="ECO:0007669"/>
    <property type="project" value="UniProtKB-UniRule"/>
</dbReference>
<protein>
    <recommendedName>
        <fullName evidence="3">Cytokinin riboside 5'-monophosphate phosphoribohydrolase</fullName>
        <ecNumber evidence="3">3.2.2.n1</ecNumber>
    </recommendedName>
</protein>
<dbReference type="Proteomes" id="UP000515344">
    <property type="component" value="Chromosome"/>
</dbReference>
<evidence type="ECO:0000256" key="3">
    <source>
        <dbReference type="RuleBase" id="RU363015"/>
    </source>
</evidence>
<dbReference type="RefSeq" id="WP_182804226.1">
    <property type="nucleotide sequence ID" value="NZ_CP060007.1"/>
</dbReference>